<dbReference type="EMBL" id="BQXO01000002">
    <property type="protein sequence ID" value="GKT05406.1"/>
    <property type="molecule type" value="Genomic_DNA"/>
</dbReference>
<accession>A0ABQ5JLP8</accession>
<evidence type="ECO:0008006" key="3">
    <source>
        <dbReference type="Google" id="ProtNLM"/>
    </source>
</evidence>
<organism evidence="1 2">
    <name type="scientific">Furfurilactobacillus curtus</name>
    <dbReference type="NCBI Taxonomy" id="1746200"/>
    <lineage>
        <taxon>Bacteria</taxon>
        <taxon>Bacillati</taxon>
        <taxon>Bacillota</taxon>
        <taxon>Bacilli</taxon>
        <taxon>Lactobacillales</taxon>
        <taxon>Lactobacillaceae</taxon>
        <taxon>Furfurilactobacillus</taxon>
    </lineage>
</organism>
<proteinExistence type="predicted"/>
<evidence type="ECO:0000313" key="2">
    <source>
        <dbReference type="Proteomes" id="UP001628078"/>
    </source>
</evidence>
<reference evidence="1 2" key="1">
    <citation type="submission" date="2022-03" db="EMBL/GenBank/DDBJ databases">
        <title>Draft genome sequence of Furfurilactobacillus curtus JCM 31185.</title>
        <authorList>
            <person name="Suzuki S."/>
            <person name="Endo A."/>
            <person name="Kajikawa A."/>
        </authorList>
    </citation>
    <scope>NUCLEOTIDE SEQUENCE [LARGE SCALE GENOMIC DNA]</scope>
    <source>
        <strain evidence="1 2">JCM 31185</strain>
    </source>
</reference>
<protein>
    <recommendedName>
        <fullName evidence="3">DUF4209 domain-containing protein</fullName>
    </recommendedName>
</protein>
<evidence type="ECO:0000313" key="1">
    <source>
        <dbReference type="EMBL" id="GKT05406.1"/>
    </source>
</evidence>
<name>A0ABQ5JLP8_9LACO</name>
<dbReference type="Proteomes" id="UP001628078">
    <property type="component" value="Unassembled WGS sequence"/>
</dbReference>
<dbReference type="RefSeq" id="WP_407882662.1">
    <property type="nucleotide sequence ID" value="NZ_BQXO01000002.1"/>
</dbReference>
<gene>
    <name evidence="1" type="ORF">JCM31185_06950</name>
</gene>
<sequence>MELDRVTFYGENSFAFNTDCEALKKRFKFLKDLSYEKLTLEDVLELDQISRYLPIILQDKIRLKADLSAIKSRIGKWFSSVPTSTVSSGIKDSKFSRQYQKSLWHLLASQKAPNLEIRDILKLYSGTKVVYPLQEQVIRARYGRDLTTIVMQDLRNIGLVLNPKLYDAELPEEFNQHQIETFLLNYIGSEAPNPNMLERVATSRSVNDSIRLKAQKKYQEIIVNVLKEEKANSLGIGTKVSINFTLDTLHLYKLHAEIEDNVNFANVEYNGLVLNELIDWPTILNNFIYIFGFIDNFGILTISSQVEDDGSLERAFRYESGSILNTGTSFQLKNQQALLSFVSYYRFLANRGIQLERVVEWFFSDYLASNFNVNGLSVNLPKGEEAPEIKALLAMTQLHRIVRMFDLLALDKDFDRGLVDNYSHTKNDFRDIGSSFKRKYGKIIDPDLLRCEGTLFSDQSPMPSKKERYFADLVLKENIKRSELDEYQSKLLDFLLEQKVLICADEIIRFRSFEVYQILKYDFKNDCIPVMEMHLQFKKHPILDDLFQKGKVRGITRLLTDREASVFNYYFSDFYANGLGLRNKYAHGAFNSFSEEKHQNNYMLTLMFMVMLIIKINAELDGMDRIGTNG</sequence>
<keyword evidence="2" id="KW-1185">Reference proteome</keyword>
<comment type="caution">
    <text evidence="1">The sequence shown here is derived from an EMBL/GenBank/DDBJ whole genome shotgun (WGS) entry which is preliminary data.</text>
</comment>